<organism evidence="5 6">
    <name type="scientific">Carbonactinospora thermoautotrophica</name>
    <dbReference type="NCBI Taxonomy" id="1469144"/>
    <lineage>
        <taxon>Bacteria</taxon>
        <taxon>Bacillati</taxon>
        <taxon>Actinomycetota</taxon>
        <taxon>Actinomycetes</taxon>
        <taxon>Kitasatosporales</taxon>
        <taxon>Carbonactinosporaceae</taxon>
        <taxon>Carbonactinospora</taxon>
    </lineage>
</organism>
<evidence type="ECO:0000259" key="4">
    <source>
        <dbReference type="Pfam" id="PF02784"/>
    </source>
</evidence>
<dbReference type="Gene3D" id="3.20.20.10">
    <property type="entry name" value="Alanine racemase"/>
    <property type="match status" value="1"/>
</dbReference>
<dbReference type="PATRIC" id="fig|1469144.10.peg.3119"/>
<dbReference type="PRINTS" id="PR01179">
    <property type="entry name" value="ODADCRBXLASE"/>
</dbReference>
<feature type="domain" description="Orn/DAP/Arg decarboxylase 2 N-terminal" evidence="4">
    <location>
        <begin position="50"/>
        <end position="293"/>
    </location>
</feature>
<dbReference type="SUPFAM" id="SSF51419">
    <property type="entry name" value="PLP-binding barrel"/>
    <property type="match status" value="1"/>
</dbReference>
<sequence>MAIELPPSAAPLDALPASALPGHVAAKLHALAAGEEPVSAYLYDPGVAAARARALRAALPGWAEVCYAVKANSFPPVLAALASGVDGFEVASVTEIALAQEAAAAAGRPARLVASGPGKSAPLLAALVEAGVEVVNVESVLELHRLNAAAVRAGRRVPVALRVNPARVPVTGSLHMGGTATQFGVPEADVPEALAVARALPGLDVVGFHVHAVCNNLDAAAHVAYVRWCLDWSARTAAAHGVDLRVVDVGGGIGVAFGGEDPFDLAVFGELMAGVRPPAGVRVVFEPGRWLVADCGYYAAEVTDLKHAYGTWFAVLRGGIHHFQLPTSWEIVHNFAVLPVDAWPHPFPRPEVRDTPVTVVGELCTPEDTLARDVTVSRIRAGDVVVFPNAGSYGWEFAMHEFLGHPRAPRIALGDGAG</sequence>
<evidence type="ECO:0000313" key="5">
    <source>
        <dbReference type="EMBL" id="KWX01854.1"/>
    </source>
</evidence>
<accession>A0A132MVL3</accession>
<dbReference type="PRINTS" id="PR01182">
    <property type="entry name" value="ORNDCRBXLASE"/>
</dbReference>
<dbReference type="GO" id="GO:0006596">
    <property type="term" value="P:polyamine biosynthetic process"/>
    <property type="evidence" value="ECO:0007669"/>
    <property type="project" value="InterPro"/>
</dbReference>
<dbReference type="EMBL" id="LAXD01000001">
    <property type="protein sequence ID" value="KWX01854.1"/>
    <property type="molecule type" value="Genomic_DNA"/>
</dbReference>
<dbReference type="InterPro" id="IPR009006">
    <property type="entry name" value="Ala_racemase/Decarboxylase_C"/>
</dbReference>
<dbReference type="AlphaFoldDB" id="A0A132MVL3"/>
<gene>
    <name evidence="5" type="ORF">LI90_2887</name>
</gene>
<dbReference type="STRING" id="1469144.LI90_2887"/>
<protein>
    <submittedName>
        <fullName evidence="5">Diaminopimelate decarboxylase</fullName>
        <ecNumber evidence="5">4.1.1.20</ecNumber>
    </submittedName>
</protein>
<dbReference type="EC" id="4.1.1.20" evidence="5"/>
<dbReference type="SUPFAM" id="SSF50621">
    <property type="entry name" value="Alanine racemase C-terminal domain-like"/>
    <property type="match status" value="1"/>
</dbReference>
<comment type="caution">
    <text evidence="5">The sequence shown here is derived from an EMBL/GenBank/DDBJ whole genome shotgun (WGS) entry which is preliminary data.</text>
</comment>
<dbReference type="PANTHER" id="PTHR43727:SF2">
    <property type="entry name" value="GROUP IV DECARBOXYLASE"/>
    <property type="match status" value="1"/>
</dbReference>
<evidence type="ECO:0000256" key="2">
    <source>
        <dbReference type="ARBA" id="ARBA00022898"/>
    </source>
</evidence>
<dbReference type="InterPro" id="IPR029066">
    <property type="entry name" value="PLP-binding_barrel"/>
</dbReference>
<keyword evidence="6" id="KW-1185">Reference proteome</keyword>
<comment type="cofactor">
    <cofactor evidence="1 3">
        <name>pyridoxal 5'-phosphate</name>
        <dbReference type="ChEBI" id="CHEBI:597326"/>
    </cofactor>
</comment>
<dbReference type="Proteomes" id="UP000070188">
    <property type="component" value="Unassembled WGS sequence"/>
</dbReference>
<dbReference type="InterPro" id="IPR022644">
    <property type="entry name" value="De-COase2_N"/>
</dbReference>
<evidence type="ECO:0000256" key="1">
    <source>
        <dbReference type="ARBA" id="ARBA00001933"/>
    </source>
</evidence>
<dbReference type="GO" id="GO:0008836">
    <property type="term" value="F:diaminopimelate decarboxylase activity"/>
    <property type="evidence" value="ECO:0007669"/>
    <property type="project" value="UniProtKB-EC"/>
</dbReference>
<evidence type="ECO:0000256" key="3">
    <source>
        <dbReference type="PIRSR" id="PIRSR600183-50"/>
    </source>
</evidence>
<dbReference type="Gene3D" id="2.40.37.10">
    <property type="entry name" value="Lyase, Ornithine Decarboxylase, Chain A, domain 1"/>
    <property type="match status" value="1"/>
</dbReference>
<dbReference type="GO" id="GO:0009089">
    <property type="term" value="P:lysine biosynthetic process via diaminopimelate"/>
    <property type="evidence" value="ECO:0007669"/>
    <property type="project" value="TreeGrafter"/>
</dbReference>
<dbReference type="InterPro" id="IPR000183">
    <property type="entry name" value="Orn/DAP/Arg_de-COase"/>
</dbReference>
<feature type="modified residue" description="N6-(pyridoxal phosphate)lysine" evidence="3">
    <location>
        <position position="70"/>
    </location>
</feature>
<dbReference type="RefSeq" id="WP_066888581.1">
    <property type="nucleotide sequence ID" value="NZ_LAXD01000001.1"/>
</dbReference>
<dbReference type="InterPro" id="IPR002433">
    <property type="entry name" value="Orn_de-COase"/>
</dbReference>
<evidence type="ECO:0000313" key="6">
    <source>
        <dbReference type="Proteomes" id="UP000070188"/>
    </source>
</evidence>
<dbReference type="OrthoDB" id="9802241at2"/>
<dbReference type="Pfam" id="PF02784">
    <property type="entry name" value="Orn_Arg_deC_N"/>
    <property type="match status" value="1"/>
</dbReference>
<name>A0A132MVL3_9ACTN</name>
<proteinExistence type="predicted"/>
<dbReference type="PANTHER" id="PTHR43727">
    <property type="entry name" value="DIAMINOPIMELATE DECARBOXYLASE"/>
    <property type="match status" value="1"/>
</dbReference>
<keyword evidence="5" id="KW-0456">Lyase</keyword>
<reference evidence="6" key="1">
    <citation type="submission" date="2015-04" db="EMBL/GenBank/DDBJ databases">
        <title>Physiological reanalysis, assessment of diazotrophy, and genome sequences of multiple isolates of Streptomyces thermoautotrophicus.</title>
        <authorList>
            <person name="MacKellar D.C."/>
            <person name="Lieber L."/>
            <person name="Norman J."/>
            <person name="Bolger A."/>
            <person name="Tobin C."/>
            <person name="Murray J.W."/>
            <person name="Chang R."/>
            <person name="Ford T."/>
            <person name="Nguyen P.Q."/>
            <person name="Woodward J."/>
            <person name="Permingeat H."/>
            <person name="Joshi N.S."/>
            <person name="Silver P.A."/>
            <person name="Usadel B."/>
            <person name="Rutherford A.W."/>
            <person name="Friesen M."/>
            <person name="Prell J."/>
        </authorList>
    </citation>
    <scope>NUCLEOTIDE SEQUENCE [LARGE SCALE GENOMIC DNA]</scope>
    <source>
        <strain evidence="6">H1</strain>
    </source>
</reference>
<feature type="active site" description="Proton donor" evidence="3">
    <location>
        <position position="364"/>
    </location>
</feature>
<keyword evidence="2 3" id="KW-0663">Pyridoxal phosphate</keyword>